<reference evidence="5 10" key="1">
    <citation type="submission" date="2016-07" db="EMBL/GenBank/DDBJ databases">
        <title>Characterization of isolates of Eisenbergiella tayi derived from blood cultures, using whole genome sequencing.</title>
        <authorList>
            <person name="Burdz T."/>
            <person name="Wiebe D."/>
            <person name="Huynh C."/>
            <person name="Bernard K."/>
        </authorList>
    </citation>
    <scope>NUCLEOTIDE SEQUENCE [LARGE SCALE GENOMIC DNA]</scope>
    <source>
        <strain evidence="5 10">NML 120489</strain>
    </source>
</reference>
<dbReference type="SUPFAM" id="SSF51215">
    <property type="entry name" value="Regulatory protein AraC"/>
    <property type="match status" value="1"/>
</dbReference>
<keyword evidence="3" id="KW-0804">Transcription</keyword>
<evidence type="ECO:0000313" key="9">
    <source>
        <dbReference type="Proteomes" id="UP000094869"/>
    </source>
</evidence>
<dbReference type="SUPFAM" id="SSF46689">
    <property type="entry name" value="Homeodomain-like"/>
    <property type="match status" value="2"/>
</dbReference>
<evidence type="ECO:0000256" key="2">
    <source>
        <dbReference type="ARBA" id="ARBA00023125"/>
    </source>
</evidence>
<dbReference type="Proteomes" id="UP000095003">
    <property type="component" value="Unassembled WGS sequence"/>
</dbReference>
<accession>A0A1E3AP73</accession>
<dbReference type="OrthoDB" id="9791615at2"/>
<dbReference type="Pfam" id="PF02311">
    <property type="entry name" value="AraC_binding"/>
    <property type="match status" value="1"/>
</dbReference>
<keyword evidence="1" id="KW-0805">Transcription regulation</keyword>
<proteinExistence type="predicted"/>
<dbReference type="GO" id="GO:0003700">
    <property type="term" value="F:DNA-binding transcription factor activity"/>
    <property type="evidence" value="ECO:0007669"/>
    <property type="project" value="InterPro"/>
</dbReference>
<dbReference type="Pfam" id="PF12833">
    <property type="entry name" value="HTH_18"/>
    <property type="match status" value="1"/>
</dbReference>
<dbReference type="PROSITE" id="PS01124">
    <property type="entry name" value="HTH_ARAC_FAMILY_2"/>
    <property type="match status" value="1"/>
</dbReference>
<dbReference type="EMBL" id="MEHD01000020">
    <property type="protein sequence ID" value="ODR58172.1"/>
    <property type="molecule type" value="Genomic_DNA"/>
</dbReference>
<dbReference type="Proteomes" id="UP000094869">
    <property type="component" value="Unassembled WGS sequence"/>
</dbReference>
<feature type="domain" description="HTH araC/xylS-type" evidence="4">
    <location>
        <begin position="183"/>
        <end position="280"/>
    </location>
</feature>
<dbReference type="PANTHER" id="PTHR43280">
    <property type="entry name" value="ARAC-FAMILY TRANSCRIPTIONAL REGULATOR"/>
    <property type="match status" value="1"/>
</dbReference>
<dbReference type="InterPro" id="IPR014710">
    <property type="entry name" value="RmlC-like_jellyroll"/>
</dbReference>
<name>A0A1E3AP73_9FIRM</name>
<dbReference type="EMBL" id="MEHA01000019">
    <property type="protein sequence ID" value="ODR47729.1"/>
    <property type="molecule type" value="Genomic_DNA"/>
</dbReference>
<gene>
    <name evidence="5" type="primary">rhaS_8</name>
    <name evidence="5" type="ORF">BEH84_02952</name>
    <name evidence="6" type="ORF">BEI59_22165</name>
    <name evidence="7" type="ORF">BEI63_09825</name>
</gene>
<dbReference type="InterPro" id="IPR018060">
    <property type="entry name" value="HTH_AraC"/>
</dbReference>
<evidence type="ECO:0000313" key="6">
    <source>
        <dbReference type="EMBL" id="ODR47729.1"/>
    </source>
</evidence>
<dbReference type="PANTHER" id="PTHR43280:SF28">
    <property type="entry name" value="HTH-TYPE TRANSCRIPTIONAL ACTIVATOR RHAS"/>
    <property type="match status" value="1"/>
</dbReference>
<reference evidence="7 9" key="2">
    <citation type="submission" date="2016-08" db="EMBL/GenBank/DDBJ databases">
        <title>Characterization of Isolates of Eisenbergiella tayi Derived from Blood Cultures, Using Whole Genome Sequencing.</title>
        <authorList>
            <person name="Bernier A.-M."/>
            <person name="Burdz T."/>
            <person name="Wiebe D."/>
            <person name="Bernard K."/>
        </authorList>
    </citation>
    <scope>NUCLEOTIDE SEQUENCE [LARGE SCALE GENOMIC DNA]</scope>
    <source>
        <strain evidence="7 9">NML120146</strain>
    </source>
</reference>
<keyword evidence="9" id="KW-1185">Reference proteome</keyword>
<evidence type="ECO:0000256" key="1">
    <source>
        <dbReference type="ARBA" id="ARBA00023015"/>
    </source>
</evidence>
<sequence>MERMDYRHEEFQFEEGSRIQVFDVAKKQETLHCHDCLELNRIESGTGNYIIGGKVYEICPGDIFVINNRERHLAVHKEPVRMTVILFSSEVWKDWYNQDYLKPFFQRTEDFSNQIRKKEEGYDKLDQTFSSIKEEAEQKETGWRNVLEAAGVLLLSYLYRYYAGRKHIAEEGNAALYPEKRTEQVFSYIEEHFREEITLQEIADSLAVSKTYLCRYFKEMTNQTVFEYVEQVRIQYACCLLKKVDLSIAEISLASGFGSVSLFNRMFKKYMHMTPGEFRK</sequence>
<dbReference type="Gene3D" id="1.10.10.60">
    <property type="entry name" value="Homeodomain-like"/>
    <property type="match status" value="2"/>
</dbReference>
<evidence type="ECO:0000259" key="4">
    <source>
        <dbReference type="PROSITE" id="PS01124"/>
    </source>
</evidence>
<protein>
    <submittedName>
        <fullName evidence="5">HTH-type transcriptional activator RhaS</fullName>
    </submittedName>
</protein>
<dbReference type="RefSeq" id="WP_050018534.1">
    <property type="nucleotide sequence ID" value="NZ_JAQCZP010000017.1"/>
</dbReference>
<evidence type="ECO:0000256" key="3">
    <source>
        <dbReference type="ARBA" id="ARBA00023163"/>
    </source>
</evidence>
<organism evidence="5 10">
    <name type="scientific">Eisenbergiella tayi</name>
    <dbReference type="NCBI Taxonomy" id="1432052"/>
    <lineage>
        <taxon>Bacteria</taxon>
        <taxon>Bacillati</taxon>
        <taxon>Bacillota</taxon>
        <taxon>Clostridia</taxon>
        <taxon>Lachnospirales</taxon>
        <taxon>Lachnospiraceae</taxon>
        <taxon>Eisenbergiella</taxon>
    </lineage>
</organism>
<dbReference type="InterPro" id="IPR020449">
    <property type="entry name" value="Tscrpt_reg_AraC-type_HTH"/>
</dbReference>
<dbReference type="Gene3D" id="2.60.120.10">
    <property type="entry name" value="Jelly Rolls"/>
    <property type="match status" value="1"/>
</dbReference>
<keyword evidence="2" id="KW-0238">DNA-binding</keyword>
<dbReference type="GO" id="GO:0043565">
    <property type="term" value="F:sequence-specific DNA binding"/>
    <property type="evidence" value="ECO:0007669"/>
    <property type="project" value="InterPro"/>
</dbReference>
<dbReference type="GeneID" id="93303332"/>
<comment type="caution">
    <text evidence="5">The sequence shown here is derived from an EMBL/GenBank/DDBJ whole genome shotgun (WGS) entry which is preliminary data.</text>
</comment>
<evidence type="ECO:0000313" key="7">
    <source>
        <dbReference type="EMBL" id="ODR58172.1"/>
    </source>
</evidence>
<dbReference type="InterPro" id="IPR009057">
    <property type="entry name" value="Homeodomain-like_sf"/>
</dbReference>
<dbReference type="InterPro" id="IPR003313">
    <property type="entry name" value="AraC-bd"/>
</dbReference>
<reference evidence="6 8" key="3">
    <citation type="submission" date="2016-08" db="EMBL/GenBank/DDBJ databases">
        <authorList>
            <person name="Seilhamer J.J."/>
        </authorList>
    </citation>
    <scope>NUCLEOTIDE SEQUENCE [LARGE SCALE GENOMIC DNA]</scope>
    <source>
        <strain evidence="6 8">NML150140-1</strain>
    </source>
</reference>
<dbReference type="EMBL" id="MCGI01000003">
    <property type="protein sequence ID" value="ODM10523.1"/>
    <property type="molecule type" value="Genomic_DNA"/>
</dbReference>
<evidence type="ECO:0000313" key="8">
    <source>
        <dbReference type="Proteomes" id="UP000094271"/>
    </source>
</evidence>
<dbReference type="PRINTS" id="PR00032">
    <property type="entry name" value="HTHARAC"/>
</dbReference>
<dbReference type="SMART" id="SM00342">
    <property type="entry name" value="HTH_ARAC"/>
    <property type="match status" value="1"/>
</dbReference>
<dbReference type="AlphaFoldDB" id="A0A1E3AP73"/>
<evidence type="ECO:0000313" key="10">
    <source>
        <dbReference type="Proteomes" id="UP000095003"/>
    </source>
</evidence>
<evidence type="ECO:0000313" key="5">
    <source>
        <dbReference type="EMBL" id="ODM10523.1"/>
    </source>
</evidence>
<dbReference type="Proteomes" id="UP000094271">
    <property type="component" value="Unassembled WGS sequence"/>
</dbReference>
<dbReference type="InterPro" id="IPR037923">
    <property type="entry name" value="HTH-like"/>
</dbReference>